<reference evidence="2 3" key="1">
    <citation type="journal article" date="2018" name="Nat. Genet.">
        <title>The Rosa genome provides new insights in the design of modern roses.</title>
        <authorList>
            <person name="Bendahmane M."/>
        </authorList>
    </citation>
    <scope>NUCLEOTIDE SEQUENCE [LARGE SCALE GENOMIC DNA]</scope>
    <source>
        <strain evidence="3">cv. Old Blush</strain>
    </source>
</reference>
<dbReference type="Gramene" id="PRQ41420">
    <property type="protein sequence ID" value="PRQ41420"/>
    <property type="gene ID" value="RchiOBHm_Chr4g0446701"/>
</dbReference>
<sequence length="239" mass="26083">MLPPQSSIHSSPQLAYQPSVPHEYCSTSGNQLVQMTGNAPHGGAIDSAVKTEMFPQQQACFVPAGVCGPREPSGFNSTRQVEHGHSDIFINTQVSQPNQQVQQFQQGNAPFAPRPLPPAPPQNPSSHFSYAKPPVQQHPQHPYRPPYPLPPVPDNQRRFVTDEQRGVWINGGRPPHPGPPFGHEGFFRPPVERPPANNMNFQRPAPNNVPSGAPISGHSAAQILPCRPDISAVNCWRPA</sequence>
<name>A0A2P6R4Q8_ROSCH</name>
<evidence type="ECO:0000313" key="3">
    <source>
        <dbReference type="Proteomes" id="UP000238479"/>
    </source>
</evidence>
<protein>
    <submittedName>
        <fullName evidence="2">Uncharacterized protein</fullName>
    </submittedName>
</protein>
<proteinExistence type="predicted"/>
<feature type="region of interest" description="Disordered" evidence="1">
    <location>
        <begin position="1"/>
        <end position="21"/>
    </location>
</feature>
<dbReference type="Proteomes" id="UP000238479">
    <property type="component" value="Chromosome 4"/>
</dbReference>
<gene>
    <name evidence="2" type="ORF">RchiOBHm_Chr4g0446701</name>
</gene>
<dbReference type="AlphaFoldDB" id="A0A2P6R4Q8"/>
<feature type="region of interest" description="Disordered" evidence="1">
    <location>
        <begin position="108"/>
        <end position="145"/>
    </location>
</feature>
<evidence type="ECO:0000313" key="2">
    <source>
        <dbReference type="EMBL" id="PRQ41420.1"/>
    </source>
</evidence>
<dbReference type="OMA" id="ADEQWRI"/>
<organism evidence="2 3">
    <name type="scientific">Rosa chinensis</name>
    <name type="common">China rose</name>
    <dbReference type="NCBI Taxonomy" id="74649"/>
    <lineage>
        <taxon>Eukaryota</taxon>
        <taxon>Viridiplantae</taxon>
        <taxon>Streptophyta</taxon>
        <taxon>Embryophyta</taxon>
        <taxon>Tracheophyta</taxon>
        <taxon>Spermatophyta</taxon>
        <taxon>Magnoliopsida</taxon>
        <taxon>eudicotyledons</taxon>
        <taxon>Gunneridae</taxon>
        <taxon>Pentapetalae</taxon>
        <taxon>rosids</taxon>
        <taxon>fabids</taxon>
        <taxon>Rosales</taxon>
        <taxon>Rosaceae</taxon>
        <taxon>Rosoideae</taxon>
        <taxon>Rosoideae incertae sedis</taxon>
        <taxon>Rosa</taxon>
    </lineage>
</organism>
<evidence type="ECO:0000256" key="1">
    <source>
        <dbReference type="SAM" id="MobiDB-lite"/>
    </source>
</evidence>
<accession>A0A2P6R4Q8</accession>
<comment type="caution">
    <text evidence="2">The sequence shown here is derived from an EMBL/GenBank/DDBJ whole genome shotgun (WGS) entry which is preliminary data.</text>
</comment>
<feature type="compositionally biased region" description="Pro residues" evidence="1">
    <location>
        <begin position="112"/>
        <end position="123"/>
    </location>
</feature>
<keyword evidence="3" id="KW-1185">Reference proteome</keyword>
<dbReference type="EMBL" id="PDCK01000042">
    <property type="protein sequence ID" value="PRQ41420.1"/>
    <property type="molecule type" value="Genomic_DNA"/>
</dbReference>
<feature type="compositionally biased region" description="Polar residues" evidence="1">
    <location>
        <begin position="1"/>
        <end position="16"/>
    </location>
</feature>
<dbReference type="STRING" id="74649.A0A2P6R4Q8"/>